<dbReference type="Ensembl" id="ENSACLT00000088948.1">
    <property type="protein sequence ID" value="ENSACLP00000043754.1"/>
    <property type="gene ID" value="ENSACLG00000028878.1"/>
</dbReference>
<accession>A0AAX7SGW4</accession>
<name>A0AAX7SGW4_ASTCA</name>
<protein>
    <submittedName>
        <fullName evidence="1">Uncharacterized protein</fullName>
    </submittedName>
</protein>
<sequence length="175" mass="19854">MPLQSRFLSQIDVLSDKFIKVFKERGGQIGRRLQNILEPMAQDDVDLVRECIIKGLCVYLNEDPSNLMTEHVATDEGVIQQSIEETTMGIYIIKSRDASDSPEDIGIVLEGQRVLQDLDNCALAAAMLFGLMYTLNLTYPPELMYTFEVFQKLVMELEGNSLSKKALVLKNRLYE</sequence>
<keyword evidence="2" id="KW-1185">Reference proteome</keyword>
<organism evidence="1 2">
    <name type="scientific">Astatotilapia calliptera</name>
    <name type="common">Eastern happy</name>
    <name type="synonym">Chromis callipterus</name>
    <dbReference type="NCBI Taxonomy" id="8154"/>
    <lineage>
        <taxon>Eukaryota</taxon>
        <taxon>Metazoa</taxon>
        <taxon>Chordata</taxon>
        <taxon>Craniata</taxon>
        <taxon>Vertebrata</taxon>
        <taxon>Euteleostomi</taxon>
        <taxon>Actinopterygii</taxon>
        <taxon>Neopterygii</taxon>
        <taxon>Teleostei</taxon>
        <taxon>Neoteleostei</taxon>
        <taxon>Acanthomorphata</taxon>
        <taxon>Ovalentaria</taxon>
        <taxon>Cichlomorphae</taxon>
        <taxon>Cichliformes</taxon>
        <taxon>Cichlidae</taxon>
        <taxon>African cichlids</taxon>
        <taxon>Pseudocrenilabrinae</taxon>
        <taxon>Haplochromini</taxon>
        <taxon>Astatotilapia</taxon>
    </lineage>
</organism>
<dbReference type="PANTHER" id="PTHR31025">
    <property type="entry name" value="SI:CH211-196P9.1-RELATED"/>
    <property type="match status" value="1"/>
</dbReference>
<dbReference type="Proteomes" id="UP000265100">
    <property type="component" value="Chromosome 8"/>
</dbReference>
<evidence type="ECO:0000313" key="1">
    <source>
        <dbReference type="Ensembl" id="ENSACLP00000043754.1"/>
    </source>
</evidence>
<reference evidence="1 2" key="1">
    <citation type="submission" date="2018-05" db="EMBL/GenBank/DDBJ databases">
        <authorList>
            <person name="Datahose"/>
        </authorList>
    </citation>
    <scope>NUCLEOTIDE SEQUENCE</scope>
</reference>
<dbReference type="PANTHER" id="PTHR31025:SF27">
    <property type="entry name" value="SI:CH211-193K19.2-RELATED"/>
    <property type="match status" value="1"/>
</dbReference>
<proteinExistence type="predicted"/>
<dbReference type="GeneTree" id="ENSGT00950000182912"/>
<evidence type="ECO:0000313" key="2">
    <source>
        <dbReference type="Proteomes" id="UP000265100"/>
    </source>
</evidence>
<reference evidence="1" key="3">
    <citation type="submission" date="2025-08" db="UniProtKB">
        <authorList>
            <consortium name="Ensembl"/>
        </authorList>
    </citation>
    <scope>IDENTIFICATION</scope>
</reference>
<reference evidence="2" key="2">
    <citation type="submission" date="2023-03" db="EMBL/GenBank/DDBJ databases">
        <authorList>
            <consortium name="Wellcome Sanger Institute Data Sharing"/>
        </authorList>
    </citation>
    <scope>NUCLEOTIDE SEQUENCE [LARGE SCALE GENOMIC DNA]</scope>
</reference>
<dbReference type="AlphaFoldDB" id="A0AAX7SGW4"/>
<reference evidence="1" key="4">
    <citation type="submission" date="2025-09" db="UniProtKB">
        <authorList>
            <consortium name="Ensembl"/>
        </authorList>
    </citation>
    <scope>IDENTIFICATION</scope>
</reference>